<protein>
    <submittedName>
        <fullName evidence="3">Putative pur operon repressor PurR</fullName>
    </submittedName>
</protein>
<evidence type="ECO:0000313" key="4">
    <source>
        <dbReference type="Proteomes" id="UP000005273"/>
    </source>
</evidence>
<dbReference type="InterPro" id="IPR036390">
    <property type="entry name" value="WH_DNA-bd_sf"/>
</dbReference>
<organism evidence="3 4">
    <name type="scientific">Acetomicrobium hydrogeniformans ATCC BAA-1850</name>
    <dbReference type="NCBI Taxonomy" id="592015"/>
    <lineage>
        <taxon>Bacteria</taxon>
        <taxon>Thermotogati</taxon>
        <taxon>Synergistota</taxon>
        <taxon>Synergistia</taxon>
        <taxon>Synergistales</taxon>
        <taxon>Acetomicrobiaceae</taxon>
        <taxon>Acetomicrobium</taxon>
    </lineage>
</organism>
<dbReference type="InterPro" id="IPR050118">
    <property type="entry name" value="Pur/Pyrimidine_PRTase"/>
</dbReference>
<comment type="caution">
    <text evidence="3">The sequence shown here is derived from an EMBL/GenBank/DDBJ whole genome shotgun (WGS) entry which is preliminary data.</text>
</comment>
<dbReference type="AlphaFoldDB" id="A0A0T5XD12"/>
<dbReference type="PANTHER" id="PTHR43864:SF2">
    <property type="entry name" value="PUR OPERON REPRESSOR"/>
    <property type="match status" value="1"/>
</dbReference>
<dbReference type="STRING" id="592015.HMPREF1705_03495"/>
<dbReference type="InterPro" id="IPR015265">
    <property type="entry name" value="PuR_N"/>
</dbReference>
<dbReference type="eggNOG" id="COG0503">
    <property type="taxonomic scope" value="Bacteria"/>
</dbReference>
<dbReference type="Pfam" id="PF09182">
    <property type="entry name" value="PuR_N"/>
    <property type="match status" value="1"/>
</dbReference>
<feature type="domain" description="Phosphoribosyltransferase" evidence="1">
    <location>
        <begin position="130"/>
        <end position="227"/>
    </location>
</feature>
<evidence type="ECO:0000259" key="2">
    <source>
        <dbReference type="Pfam" id="PF09182"/>
    </source>
</evidence>
<dbReference type="EMBL" id="ACJX03000001">
    <property type="protein sequence ID" value="KRT36227.1"/>
    <property type="molecule type" value="Genomic_DNA"/>
</dbReference>
<dbReference type="SUPFAM" id="SSF46785">
    <property type="entry name" value="Winged helix' DNA-binding domain"/>
    <property type="match status" value="1"/>
</dbReference>
<dbReference type="InterPro" id="IPR000836">
    <property type="entry name" value="PRTase_dom"/>
</dbReference>
<gene>
    <name evidence="3" type="ORF">HMPREF1705_03495</name>
</gene>
<reference evidence="4" key="1">
    <citation type="submission" date="2012-09" db="EMBL/GenBank/DDBJ databases">
        <authorList>
            <person name="Weinstock G."/>
            <person name="Sodergren E."/>
            <person name="Clifton S."/>
            <person name="Fulton L."/>
            <person name="Fulton B."/>
            <person name="Courtney L."/>
            <person name="Fronick C."/>
            <person name="Harrison M."/>
            <person name="Strong C."/>
            <person name="Farmer C."/>
            <person name="Delehaunty K."/>
            <person name="Markovic C."/>
            <person name="Hall O."/>
            <person name="Minx P."/>
            <person name="Tomlinson C."/>
            <person name="Mitreva M."/>
            <person name="Nelson J."/>
            <person name="Hou S."/>
            <person name="Wollam A."/>
            <person name="Pepin K.H."/>
            <person name="Johnson M."/>
            <person name="Bhonagiri V."/>
            <person name="Nash W.E."/>
            <person name="Suruliraj S."/>
            <person name="Warren W."/>
            <person name="Chinwalla A."/>
            <person name="Mardis E.R."/>
            <person name="Wilson R.K."/>
        </authorList>
    </citation>
    <scope>NUCLEOTIDE SEQUENCE [LARGE SCALE GENOMIC DNA]</scope>
    <source>
        <strain evidence="4">OS1</strain>
    </source>
</reference>
<dbReference type="InterPro" id="IPR036388">
    <property type="entry name" value="WH-like_DNA-bd_sf"/>
</dbReference>
<dbReference type="InterPro" id="IPR029057">
    <property type="entry name" value="PRTase-like"/>
</dbReference>
<dbReference type="GO" id="GO:0006355">
    <property type="term" value="P:regulation of DNA-templated transcription"/>
    <property type="evidence" value="ECO:0007669"/>
    <property type="project" value="InterPro"/>
</dbReference>
<evidence type="ECO:0000259" key="1">
    <source>
        <dbReference type="Pfam" id="PF00156"/>
    </source>
</evidence>
<dbReference type="Gene3D" id="3.40.50.2020">
    <property type="match status" value="1"/>
</dbReference>
<name>A0A0T5XD12_9BACT</name>
<evidence type="ECO:0000313" key="3">
    <source>
        <dbReference type="EMBL" id="KRT36227.1"/>
    </source>
</evidence>
<dbReference type="RefSeq" id="WP_009201081.1">
    <property type="nucleotide sequence ID" value="NZ_ACJX03000001.1"/>
</dbReference>
<dbReference type="Pfam" id="PF00156">
    <property type="entry name" value="Pribosyltran"/>
    <property type="match status" value="1"/>
</dbReference>
<dbReference type="Gene3D" id="1.10.10.10">
    <property type="entry name" value="Winged helix-like DNA-binding domain superfamily/Winged helix DNA-binding domain"/>
    <property type="match status" value="1"/>
</dbReference>
<dbReference type="CDD" id="cd06223">
    <property type="entry name" value="PRTases_typeI"/>
    <property type="match status" value="1"/>
</dbReference>
<proteinExistence type="predicted"/>
<dbReference type="GO" id="GO:0003677">
    <property type="term" value="F:DNA binding"/>
    <property type="evidence" value="ECO:0007669"/>
    <property type="project" value="InterPro"/>
</dbReference>
<dbReference type="PANTHER" id="PTHR43864">
    <property type="entry name" value="HYPOXANTHINE/GUANINE PHOSPHORIBOSYLTRANSFERASE"/>
    <property type="match status" value="1"/>
</dbReference>
<dbReference type="SUPFAM" id="SSF53271">
    <property type="entry name" value="PRTase-like"/>
    <property type="match status" value="1"/>
</dbReference>
<sequence>MKISRPERIARIVWRLAKHPSQSFSLSDIAKEFEVSKTVLSDDVEIISNAMNDEGCSRIIIDRGRGGGAYLIPSFNERDKVKFLEEIALELSREERFLPGGLIYYSDIIFNPYYAQWLGWALASMFVDSGADVVMTSEVKGIPIALFVAQALGLPLAVCRFRNRPSDGPAVALHFPSGTGDVRTMYMGTRNLKKGSKVLVIDDFMRGGSTIAGMIMMTREFDAAVVGKGIFIVSALPENKAITEYKALLVLEKNLGKPLVRVL</sequence>
<feature type="domain" description="Bacterial purine repressor N-terminal" evidence="2">
    <location>
        <begin position="5"/>
        <end position="73"/>
    </location>
</feature>
<dbReference type="OrthoDB" id="4213751at2"/>
<keyword evidence="4" id="KW-1185">Reference proteome</keyword>
<accession>A0A0T5XD12</accession>
<dbReference type="Proteomes" id="UP000005273">
    <property type="component" value="Unassembled WGS sequence"/>
</dbReference>